<dbReference type="Proteomes" id="UP000682967">
    <property type="component" value="Plasmid pHsi540"/>
</dbReference>
<evidence type="ECO:0000313" key="2">
    <source>
        <dbReference type="EMBL" id="EMA07864.1"/>
    </source>
</evidence>
<geneLocation type="plasmid" evidence="3 5">
    <name>pHsi540</name>
</geneLocation>
<evidence type="ECO:0000313" key="4">
    <source>
        <dbReference type="Proteomes" id="UP000011659"/>
    </source>
</evidence>
<keyword evidence="1" id="KW-1133">Transmembrane helix</keyword>
<evidence type="ECO:0000256" key="1">
    <source>
        <dbReference type="SAM" id="Phobius"/>
    </source>
</evidence>
<dbReference type="OrthoDB" id="241801at2157"/>
<dbReference type="AlphaFoldDB" id="M0JIP3"/>
<evidence type="ECO:0000313" key="3">
    <source>
        <dbReference type="EMBL" id="QUJ73931.1"/>
    </source>
</evidence>
<keyword evidence="1" id="KW-0472">Membrane</keyword>
<dbReference type="Proteomes" id="UP000011659">
    <property type="component" value="Unassembled WGS sequence"/>
</dbReference>
<dbReference type="EMBL" id="AOLR01000066">
    <property type="protein sequence ID" value="EMA07864.1"/>
    <property type="molecule type" value="Genomic_DNA"/>
</dbReference>
<name>M0JIP3_9EURY</name>
<evidence type="ECO:0000313" key="5">
    <source>
        <dbReference type="Proteomes" id="UP000682967"/>
    </source>
</evidence>
<proteinExistence type="predicted"/>
<feature type="transmembrane region" description="Helical" evidence="1">
    <location>
        <begin position="32"/>
        <end position="56"/>
    </location>
</feature>
<organism evidence="2 4">
    <name type="scientific">Haloarcula marismortui ATCC 33800</name>
    <dbReference type="NCBI Taxonomy" id="662476"/>
    <lineage>
        <taxon>Archaea</taxon>
        <taxon>Methanobacteriati</taxon>
        <taxon>Methanobacteriota</taxon>
        <taxon>Stenosarchaea group</taxon>
        <taxon>Halobacteria</taxon>
        <taxon>Halobacteriales</taxon>
        <taxon>Haloarculaceae</taxon>
        <taxon>Haloarcula</taxon>
    </lineage>
</organism>
<keyword evidence="4" id="KW-1185">Reference proteome</keyword>
<keyword evidence="3" id="KW-0614">Plasmid</keyword>
<feature type="transmembrane region" description="Helical" evidence="1">
    <location>
        <begin position="62"/>
        <end position="86"/>
    </location>
</feature>
<dbReference type="EMBL" id="CP073368">
    <property type="protein sequence ID" value="QUJ73931.1"/>
    <property type="molecule type" value="Genomic_DNA"/>
</dbReference>
<accession>M0JIP3</accession>
<protein>
    <submittedName>
        <fullName evidence="2">Uncharacterized protein</fullName>
    </submittedName>
</protein>
<sequence>MLCGIMEPSDKLNEENVRAIVRDELIGTSRTLIGTIFWTILSVFTVLVGLQLFQLAFSTSSVLGLVGLLLAGVVVLGASLYLLYLLHWK</sequence>
<dbReference type="KEGG" id="hsin:KDQ40_18310"/>
<reference evidence="3" key="2">
    <citation type="submission" date="2021-04" db="EMBL/GenBank/DDBJ databases">
        <title>Complete Genome sequence and Methylome Analysis of the Haloarchaeon Haloarcula sinaiiensis.</title>
        <authorList>
            <person name="Fomenkov A."/>
            <person name="DasSarma P."/>
            <person name="DasSarma S."/>
            <person name="Roberts R.J."/>
        </authorList>
    </citation>
    <scope>NUCLEOTIDE SEQUENCE</scope>
    <source>
        <strain evidence="3">ATCC 33800</strain>
        <plasmid evidence="3">pHsi540</plasmid>
    </source>
</reference>
<reference evidence="2 4" key="1">
    <citation type="journal article" date="2014" name="PLoS Genet.">
        <title>Phylogenetically driven sequencing of extremely halophilic archaea reveals strategies for static and dynamic osmo-response.</title>
        <authorList>
            <person name="Becker E.A."/>
            <person name="Seitzer P.M."/>
            <person name="Tritt A."/>
            <person name="Larsen D."/>
            <person name="Krusor M."/>
            <person name="Yao A.I."/>
            <person name="Wu D."/>
            <person name="Madern D."/>
            <person name="Eisen J.A."/>
            <person name="Darling A.E."/>
            <person name="Facciotti M.T."/>
        </authorList>
    </citation>
    <scope>NUCLEOTIDE SEQUENCE [LARGE SCALE GENOMIC DNA]</scope>
    <source>
        <strain evidence="2 4">ATCC 33800</strain>
    </source>
</reference>
<keyword evidence="1" id="KW-0812">Transmembrane</keyword>
<gene>
    <name evidence="2" type="ORF">C436_20923</name>
    <name evidence="3" type="ORF">KDQ40_18310</name>
</gene>